<reference evidence="3" key="1">
    <citation type="journal article" date="2019" name="Int. J. Syst. Evol. Microbiol.">
        <title>The Global Catalogue of Microorganisms (GCM) 10K type strain sequencing project: providing services to taxonomists for standard genome sequencing and annotation.</title>
        <authorList>
            <consortium name="The Broad Institute Genomics Platform"/>
            <consortium name="The Broad Institute Genome Sequencing Center for Infectious Disease"/>
            <person name="Wu L."/>
            <person name="Ma J."/>
        </authorList>
    </citation>
    <scope>NUCLEOTIDE SEQUENCE [LARGE SCALE GENOMIC DNA]</scope>
    <source>
        <strain evidence="3">ZS-35-S2</strain>
    </source>
</reference>
<accession>A0ABW1KAH7</accession>
<evidence type="ECO:0000313" key="3">
    <source>
        <dbReference type="Proteomes" id="UP001596203"/>
    </source>
</evidence>
<gene>
    <name evidence="2" type="ORF">ACFP2T_18705</name>
</gene>
<dbReference type="EMBL" id="JBHSPR010000013">
    <property type="protein sequence ID" value="MFC6018226.1"/>
    <property type="molecule type" value="Genomic_DNA"/>
</dbReference>
<organism evidence="2 3">
    <name type="scientific">Plantactinospora solaniradicis</name>
    <dbReference type="NCBI Taxonomy" id="1723736"/>
    <lineage>
        <taxon>Bacteria</taxon>
        <taxon>Bacillati</taxon>
        <taxon>Actinomycetota</taxon>
        <taxon>Actinomycetes</taxon>
        <taxon>Micromonosporales</taxon>
        <taxon>Micromonosporaceae</taxon>
        <taxon>Plantactinospora</taxon>
    </lineage>
</organism>
<feature type="transmembrane region" description="Helical" evidence="1">
    <location>
        <begin position="147"/>
        <end position="165"/>
    </location>
</feature>
<keyword evidence="1" id="KW-0812">Transmembrane</keyword>
<dbReference type="RefSeq" id="WP_377423404.1">
    <property type="nucleotide sequence ID" value="NZ_JBHSPR010000013.1"/>
</dbReference>
<sequence length="169" mass="17149">MLLGALTSGLVVGALAGVLSIVPESVRLVAGALLLVVILVAEVLGRPLRLPQNGRAVPQDIIPEARVQGALQFGFEMGTGVRTFMPTALPHALVVAVLAAGGLIPGVLAGLGFGIGRAVMTLLRSGSGAPNLWDAALRIHVRTVGRLTAVGFTVVVAALLGRLVVTMLG</sequence>
<name>A0ABW1KAH7_9ACTN</name>
<keyword evidence="3" id="KW-1185">Reference proteome</keyword>
<evidence type="ECO:0000313" key="2">
    <source>
        <dbReference type="EMBL" id="MFC6018226.1"/>
    </source>
</evidence>
<feature type="transmembrane region" description="Helical" evidence="1">
    <location>
        <begin position="92"/>
        <end position="115"/>
    </location>
</feature>
<keyword evidence="1" id="KW-0472">Membrane</keyword>
<dbReference type="Proteomes" id="UP001596203">
    <property type="component" value="Unassembled WGS sequence"/>
</dbReference>
<evidence type="ECO:0000256" key="1">
    <source>
        <dbReference type="SAM" id="Phobius"/>
    </source>
</evidence>
<proteinExistence type="predicted"/>
<feature type="transmembrane region" description="Helical" evidence="1">
    <location>
        <begin position="26"/>
        <end position="45"/>
    </location>
</feature>
<evidence type="ECO:0008006" key="4">
    <source>
        <dbReference type="Google" id="ProtNLM"/>
    </source>
</evidence>
<protein>
    <recommendedName>
        <fullName evidence="4">Urease accessory protein UreH-like transmembrane domain-containing protein</fullName>
    </recommendedName>
</protein>
<comment type="caution">
    <text evidence="2">The sequence shown here is derived from an EMBL/GenBank/DDBJ whole genome shotgun (WGS) entry which is preliminary data.</text>
</comment>
<keyword evidence="1" id="KW-1133">Transmembrane helix</keyword>